<dbReference type="Pfam" id="PF20448">
    <property type="entry name" value="DUF6705"/>
    <property type="match status" value="1"/>
</dbReference>
<evidence type="ECO:0000313" key="2">
    <source>
        <dbReference type="EMBL" id="VFB04433.1"/>
    </source>
</evidence>
<evidence type="ECO:0000313" key="3">
    <source>
        <dbReference type="Proteomes" id="UP000290013"/>
    </source>
</evidence>
<dbReference type="RefSeq" id="WP_130914674.1">
    <property type="nucleotide sequence ID" value="NZ_LR215974.1"/>
</dbReference>
<dbReference type="PROSITE" id="PS51257">
    <property type="entry name" value="PROKAR_LIPOPROTEIN"/>
    <property type="match status" value="1"/>
</dbReference>
<dbReference type="EMBL" id="LR215974">
    <property type="protein sequence ID" value="VFB04433.1"/>
    <property type="molecule type" value="Genomic_DNA"/>
</dbReference>
<organism evidence="2 3">
    <name type="scientific">Chryseobacterium taihuense</name>
    <dbReference type="NCBI Taxonomy" id="1141221"/>
    <lineage>
        <taxon>Bacteria</taxon>
        <taxon>Pseudomonadati</taxon>
        <taxon>Bacteroidota</taxon>
        <taxon>Flavobacteriia</taxon>
        <taxon>Flavobacteriales</taxon>
        <taxon>Weeksellaceae</taxon>
        <taxon>Chryseobacterium group</taxon>
        <taxon>Chryseobacterium</taxon>
    </lineage>
</organism>
<proteinExistence type="predicted"/>
<evidence type="ECO:0000259" key="1">
    <source>
        <dbReference type="Pfam" id="PF20448"/>
    </source>
</evidence>
<dbReference type="KEGG" id="ctai:NCTC12078_02458"/>
<sequence>MKNIFLIITTFFAISCKAQTFPLRSFSDLPVNSYEKDTNNELPDYEGTWKGIWNNKAIYVTLKKITNKYDNTFKYYRDYLIAKFKVTDLNGLVLFDNTNLSDDHAKIKGGGFRKIDDKYSLIYIDMDLCERSGDILIHFTDATKTKLQWHYSQDENFIEPDCFYYNYAPQDYPQPLPKNIVLTKQ</sequence>
<protein>
    <recommendedName>
        <fullName evidence="1">DUF6705 domain-containing protein</fullName>
    </recommendedName>
</protein>
<name>A0A4U8WE13_9FLAO</name>
<dbReference type="AlphaFoldDB" id="A0A4U8WE13"/>
<reference evidence="2 3" key="1">
    <citation type="submission" date="2019-02" db="EMBL/GenBank/DDBJ databases">
        <authorList>
            <consortium name="Pathogen Informatics"/>
        </authorList>
    </citation>
    <scope>NUCLEOTIDE SEQUENCE [LARGE SCALE GENOMIC DNA]</scope>
    <source>
        <strain evidence="2 3">3012STDY6944375</strain>
    </source>
</reference>
<dbReference type="InterPro" id="IPR046551">
    <property type="entry name" value="DUF6705"/>
</dbReference>
<feature type="domain" description="DUF6705" evidence="1">
    <location>
        <begin position="1"/>
        <end position="185"/>
    </location>
</feature>
<dbReference type="Proteomes" id="UP000290013">
    <property type="component" value="Chromosome"/>
</dbReference>
<accession>A0A4U8WE13</accession>
<gene>
    <name evidence="2" type="ORF">NCTC12078_02458</name>
</gene>